<name>A0A1U7UYY3_NICSY</name>
<reference evidence="2" key="1">
    <citation type="journal article" date="2013" name="Genome Biol.">
        <title>Reference genomes and transcriptomes of Nicotiana sylvestris and Nicotiana tomentosiformis.</title>
        <authorList>
            <person name="Sierro N."/>
            <person name="Battey J.N."/>
            <person name="Ouadi S."/>
            <person name="Bovet L."/>
            <person name="Goepfert S."/>
            <person name="Bakaher N."/>
            <person name="Peitsch M.C."/>
            <person name="Ivanov N.V."/>
        </authorList>
    </citation>
    <scope>NUCLEOTIDE SEQUENCE [LARGE SCALE GENOMIC DNA]</scope>
</reference>
<evidence type="ECO:0000259" key="1">
    <source>
        <dbReference type="Pfam" id="PF13456"/>
    </source>
</evidence>
<dbReference type="CDD" id="cd09279">
    <property type="entry name" value="RNase_HI_like"/>
    <property type="match status" value="1"/>
</dbReference>
<sequence length="260" mass="29171">MAIELSEYVITYQPRTAIKSQVLEDFVADFSQGMQLEAEKELQVFNGSNPETWTLFTDGSSNVKGAGLGIVLVPPMGETIRQAIKCHPISNNEAKNEAVITGLELARELVIEHIVIKSNSQLVVNQMLGTYTAREARMQQYLEKARDMEDYFNAPVGNGQAKLMNKVIINNLKKRLEESKGNWPEVLPGVLWSYRTTVKTSTGETPFSLIYEAESLIPVKIGEPSTIYTQAAKESNEEEMRVNLDLLEERREAALIRMTT</sequence>
<accession>A0A1U7UYY3</accession>
<gene>
    <name evidence="3" type="primary">LOC104210696</name>
</gene>
<organism evidence="2 3">
    <name type="scientific">Nicotiana sylvestris</name>
    <name type="common">Wood tobacco</name>
    <name type="synonym">South American tobacco</name>
    <dbReference type="NCBI Taxonomy" id="4096"/>
    <lineage>
        <taxon>Eukaryota</taxon>
        <taxon>Viridiplantae</taxon>
        <taxon>Streptophyta</taxon>
        <taxon>Embryophyta</taxon>
        <taxon>Tracheophyta</taxon>
        <taxon>Spermatophyta</taxon>
        <taxon>Magnoliopsida</taxon>
        <taxon>eudicotyledons</taxon>
        <taxon>Gunneridae</taxon>
        <taxon>Pentapetalae</taxon>
        <taxon>asterids</taxon>
        <taxon>lamiids</taxon>
        <taxon>Solanales</taxon>
        <taxon>Solanaceae</taxon>
        <taxon>Nicotianoideae</taxon>
        <taxon>Nicotianeae</taxon>
        <taxon>Nicotiana</taxon>
    </lineage>
</organism>
<keyword evidence="2" id="KW-1185">Reference proteome</keyword>
<dbReference type="Pfam" id="PF13456">
    <property type="entry name" value="RVT_3"/>
    <property type="match status" value="1"/>
</dbReference>
<dbReference type="InterPro" id="IPR036397">
    <property type="entry name" value="RNaseH_sf"/>
</dbReference>
<dbReference type="PANTHER" id="PTHR48475:SF2">
    <property type="entry name" value="RIBONUCLEASE H"/>
    <property type="match status" value="1"/>
</dbReference>
<dbReference type="GO" id="GO:0003676">
    <property type="term" value="F:nucleic acid binding"/>
    <property type="evidence" value="ECO:0007669"/>
    <property type="project" value="InterPro"/>
</dbReference>
<dbReference type="InterPro" id="IPR012337">
    <property type="entry name" value="RNaseH-like_sf"/>
</dbReference>
<dbReference type="SUPFAM" id="SSF53098">
    <property type="entry name" value="Ribonuclease H-like"/>
    <property type="match status" value="2"/>
</dbReference>
<feature type="domain" description="RNase H type-1" evidence="1">
    <location>
        <begin position="57"/>
        <end position="152"/>
    </location>
</feature>
<dbReference type="PANTHER" id="PTHR48475">
    <property type="entry name" value="RIBONUCLEASE H"/>
    <property type="match status" value="1"/>
</dbReference>
<evidence type="ECO:0000313" key="2">
    <source>
        <dbReference type="Proteomes" id="UP000189701"/>
    </source>
</evidence>
<dbReference type="InterPro" id="IPR002156">
    <property type="entry name" value="RNaseH_domain"/>
</dbReference>
<protein>
    <submittedName>
        <fullName evidence="3">Uncharacterized protein LOC104210696</fullName>
    </submittedName>
</protein>
<dbReference type="GO" id="GO:0004523">
    <property type="term" value="F:RNA-DNA hybrid ribonuclease activity"/>
    <property type="evidence" value="ECO:0007669"/>
    <property type="project" value="InterPro"/>
</dbReference>
<dbReference type="RefSeq" id="XP_009757951.1">
    <property type="nucleotide sequence ID" value="XM_009759649.1"/>
</dbReference>
<dbReference type="Gene3D" id="3.30.420.10">
    <property type="entry name" value="Ribonuclease H-like superfamily/Ribonuclease H"/>
    <property type="match status" value="2"/>
</dbReference>
<dbReference type="AlphaFoldDB" id="A0A1U7UYY3"/>
<proteinExistence type="predicted"/>
<evidence type="ECO:0000313" key="3">
    <source>
        <dbReference type="RefSeq" id="XP_009757951.1"/>
    </source>
</evidence>
<reference evidence="3" key="2">
    <citation type="submission" date="2025-08" db="UniProtKB">
        <authorList>
            <consortium name="RefSeq"/>
        </authorList>
    </citation>
    <scope>IDENTIFICATION</scope>
    <source>
        <tissue evidence="3">Leaf</tissue>
    </source>
</reference>
<dbReference type="Proteomes" id="UP000189701">
    <property type="component" value="Unplaced"/>
</dbReference>
<dbReference type="eggNOG" id="KOG0017">
    <property type="taxonomic scope" value="Eukaryota"/>
</dbReference>